<keyword evidence="2" id="KW-1185">Reference proteome</keyword>
<gene>
    <name evidence="1" type="ORF">ABC969_09020</name>
</gene>
<evidence type="ECO:0000313" key="2">
    <source>
        <dbReference type="Proteomes" id="UP001404104"/>
    </source>
</evidence>
<dbReference type="Proteomes" id="UP001404104">
    <property type="component" value="Unassembled WGS sequence"/>
</dbReference>
<accession>A0ABU9XST0</accession>
<evidence type="ECO:0000313" key="1">
    <source>
        <dbReference type="EMBL" id="MEN2786557.1"/>
    </source>
</evidence>
<sequence>MPEHSLAGRHILVVEDEYLLAEELQQQAAHPTNWIHVSEF</sequence>
<evidence type="ECO:0008006" key="3">
    <source>
        <dbReference type="Google" id="ProtNLM"/>
    </source>
</evidence>
<dbReference type="RefSeq" id="WP_345864362.1">
    <property type="nucleotide sequence ID" value="NZ_JBDIMF010000003.1"/>
</dbReference>
<organism evidence="1 2">
    <name type="scientific">Sphingomonas qilianensis</name>
    <dbReference type="NCBI Taxonomy" id="1736690"/>
    <lineage>
        <taxon>Bacteria</taxon>
        <taxon>Pseudomonadati</taxon>
        <taxon>Pseudomonadota</taxon>
        <taxon>Alphaproteobacteria</taxon>
        <taxon>Sphingomonadales</taxon>
        <taxon>Sphingomonadaceae</taxon>
        <taxon>Sphingomonas</taxon>
    </lineage>
</organism>
<comment type="caution">
    <text evidence="1">The sequence shown here is derived from an EMBL/GenBank/DDBJ whole genome shotgun (WGS) entry which is preliminary data.</text>
</comment>
<name>A0ABU9XST0_9SPHN</name>
<dbReference type="EMBL" id="JBDIMF010000003">
    <property type="protein sequence ID" value="MEN2786557.1"/>
    <property type="molecule type" value="Genomic_DNA"/>
</dbReference>
<protein>
    <recommendedName>
        <fullName evidence="3">Response regulator</fullName>
    </recommendedName>
</protein>
<reference evidence="1 2" key="1">
    <citation type="submission" date="2024-05" db="EMBL/GenBank/DDBJ databases">
        <authorList>
            <person name="Liu Q."/>
            <person name="Xin Y.-H."/>
        </authorList>
    </citation>
    <scope>NUCLEOTIDE SEQUENCE [LARGE SCALE GENOMIC DNA]</scope>
    <source>
        <strain evidence="1 2">CGMCC 1.15349</strain>
    </source>
</reference>
<proteinExistence type="predicted"/>